<name>A0A511TEG9_MYXFU</name>
<evidence type="ECO:0000313" key="2">
    <source>
        <dbReference type="Proteomes" id="UP000321514"/>
    </source>
</evidence>
<sequence length="128" mass="14040">MRRSRTPREFSAPPSVGDYFLSLEAAAGVEAGLDAAGVLLDALLLDDALLDEDELLDDELEEDDESPSFFVELYRSEYQPPPLRTKLERLTTLVSEPSAPQAVQAAGVGSEIFCSTSIIFPQLWQAYS</sequence>
<dbReference type="EMBL" id="BJXR01000063">
    <property type="protein sequence ID" value="GEN12564.1"/>
    <property type="molecule type" value="Genomic_DNA"/>
</dbReference>
<proteinExistence type="predicted"/>
<dbReference type="AlphaFoldDB" id="A0A511TEG9"/>
<evidence type="ECO:0000313" key="1">
    <source>
        <dbReference type="EMBL" id="GEN12564.1"/>
    </source>
</evidence>
<dbReference type="Proteomes" id="UP000321514">
    <property type="component" value="Unassembled WGS sequence"/>
</dbReference>
<organism evidence="1 2">
    <name type="scientific">Myxococcus fulvus</name>
    <dbReference type="NCBI Taxonomy" id="33"/>
    <lineage>
        <taxon>Bacteria</taxon>
        <taxon>Pseudomonadati</taxon>
        <taxon>Myxococcota</taxon>
        <taxon>Myxococcia</taxon>
        <taxon>Myxococcales</taxon>
        <taxon>Cystobacterineae</taxon>
        <taxon>Myxococcaceae</taxon>
        <taxon>Myxococcus</taxon>
    </lineage>
</organism>
<gene>
    <name evidence="1" type="ORF">MFU01_76010</name>
</gene>
<reference evidence="1 2" key="1">
    <citation type="submission" date="2019-07" db="EMBL/GenBank/DDBJ databases">
        <title>Whole genome shotgun sequence of Myxococcus fulvus NBRC 100333.</title>
        <authorList>
            <person name="Hosoyama A."/>
            <person name="Uohara A."/>
            <person name="Ohji S."/>
            <person name="Ichikawa N."/>
        </authorList>
    </citation>
    <scope>NUCLEOTIDE SEQUENCE [LARGE SCALE GENOMIC DNA]</scope>
    <source>
        <strain evidence="1 2">NBRC 100333</strain>
    </source>
</reference>
<protein>
    <submittedName>
        <fullName evidence="1">Uncharacterized protein</fullName>
    </submittedName>
</protein>
<accession>A0A511TEG9</accession>
<comment type="caution">
    <text evidence="1">The sequence shown here is derived from an EMBL/GenBank/DDBJ whole genome shotgun (WGS) entry which is preliminary data.</text>
</comment>